<evidence type="ECO:0000256" key="7">
    <source>
        <dbReference type="ARBA" id="ARBA00023136"/>
    </source>
</evidence>
<dbReference type="GO" id="GO:0016020">
    <property type="term" value="C:membrane"/>
    <property type="evidence" value="ECO:0007669"/>
    <property type="project" value="UniProtKB-SubCell"/>
</dbReference>
<name>A0A0N7KY60_9HYPH</name>
<evidence type="ECO:0000256" key="3">
    <source>
        <dbReference type="ARBA" id="ARBA00022676"/>
    </source>
</evidence>
<dbReference type="RefSeq" id="WP_062229153.1">
    <property type="nucleotide sequence ID" value="NZ_BBWR01000018.1"/>
</dbReference>
<dbReference type="OrthoDB" id="7905774at2"/>
<evidence type="ECO:0000313" key="9">
    <source>
        <dbReference type="EMBL" id="BAT28817.1"/>
    </source>
</evidence>
<keyword evidence="5" id="KW-0812">Transmembrane</keyword>
<accession>A0A0N7KY60</accession>
<dbReference type="GO" id="GO:0008373">
    <property type="term" value="F:sialyltransferase activity"/>
    <property type="evidence" value="ECO:0007669"/>
    <property type="project" value="InterPro"/>
</dbReference>
<proteinExistence type="predicted"/>
<keyword evidence="3" id="KW-0328">Glycosyltransferase</keyword>
<evidence type="ECO:0000256" key="4">
    <source>
        <dbReference type="ARBA" id="ARBA00022679"/>
    </source>
</evidence>
<dbReference type="AlphaFoldDB" id="A0A0N7KY60"/>
<organism evidence="9">
    <name type="scientific">Aureimonas frigidaquae</name>
    <dbReference type="NCBI Taxonomy" id="424757"/>
    <lineage>
        <taxon>Bacteria</taxon>
        <taxon>Pseudomonadati</taxon>
        <taxon>Pseudomonadota</taxon>
        <taxon>Alphaproteobacteria</taxon>
        <taxon>Hyphomicrobiales</taxon>
        <taxon>Aurantimonadaceae</taxon>
        <taxon>Aureimonas</taxon>
    </lineage>
</organism>
<keyword evidence="8" id="KW-0325">Glycoprotein</keyword>
<reference evidence="9" key="1">
    <citation type="journal article" date="2015" name="Proc. Natl. Acad. Sci. U.S.A.">
        <title>Bacterial clade with the ribosomal RNA operon on a small plasmid rather than the chromosome.</title>
        <authorList>
            <person name="Anda M."/>
            <person name="Ohtsubo Y."/>
            <person name="Okubo T."/>
            <person name="Sugawara M."/>
            <person name="Nagata Y."/>
            <person name="Tsuda M."/>
            <person name="Minamisawa K."/>
            <person name="Mitsui H."/>
        </authorList>
    </citation>
    <scope>NUCLEOTIDE SEQUENCE</scope>
    <source>
        <strain evidence="9">JCM 14755</strain>
    </source>
</reference>
<evidence type="ECO:0000256" key="1">
    <source>
        <dbReference type="ARBA" id="ARBA00004167"/>
    </source>
</evidence>
<evidence type="ECO:0000256" key="6">
    <source>
        <dbReference type="ARBA" id="ARBA00022989"/>
    </source>
</evidence>
<dbReference type="InterPro" id="IPR038578">
    <property type="entry name" value="GT29-like_sf"/>
</dbReference>
<evidence type="ECO:0000256" key="2">
    <source>
        <dbReference type="ARBA" id="ARBA00004308"/>
    </source>
</evidence>
<dbReference type="Pfam" id="PF00777">
    <property type="entry name" value="Glyco_transf_29"/>
    <property type="match status" value="1"/>
</dbReference>
<evidence type="ECO:0000256" key="8">
    <source>
        <dbReference type="ARBA" id="ARBA00023180"/>
    </source>
</evidence>
<keyword evidence="7" id="KW-0472">Membrane</keyword>
<sequence>MFDLPHASSGSISIVGNGRVRPEQGPMIDAADCVIRFNNAPAFGRAAGRRVTHLALVNRGGQPAEWAREAGFGERDVVRSARTILFPFPELADRADELCWTRSLKRKLPRHSFHMLDTALHEEAEAALRVHGAATPTIPSTGLLVTLAALNQAPDRSHGPIRLFGFGFAGWSGHSWSAERDLLRQRERQGDVAIMPS</sequence>
<dbReference type="Gene3D" id="3.90.1480.20">
    <property type="entry name" value="Glycosyl transferase family 29"/>
    <property type="match status" value="1"/>
</dbReference>
<keyword evidence="4" id="KW-0808">Transferase</keyword>
<dbReference type="EMBL" id="LC066377">
    <property type="protein sequence ID" value="BAT28817.1"/>
    <property type="molecule type" value="Genomic_DNA"/>
</dbReference>
<comment type="subcellular location">
    <subcellularLocation>
        <location evidence="2">Endomembrane system</location>
    </subcellularLocation>
    <subcellularLocation>
        <location evidence="1">Membrane</location>
        <topology evidence="1">Single-pass membrane protein</topology>
    </subcellularLocation>
</comment>
<keyword evidence="6" id="KW-1133">Transmembrane helix</keyword>
<dbReference type="InterPro" id="IPR001675">
    <property type="entry name" value="Glyco_trans_29"/>
</dbReference>
<protein>
    <submittedName>
        <fullName evidence="9">Uncharacterized protein</fullName>
    </submittedName>
</protein>
<evidence type="ECO:0000256" key="5">
    <source>
        <dbReference type="ARBA" id="ARBA00022692"/>
    </source>
</evidence>
<dbReference type="GO" id="GO:0012505">
    <property type="term" value="C:endomembrane system"/>
    <property type="evidence" value="ECO:0007669"/>
    <property type="project" value="UniProtKB-SubCell"/>
</dbReference>